<protein>
    <submittedName>
        <fullName evidence="1">Putative ovule protein</fullName>
    </submittedName>
</protein>
<dbReference type="AlphaFoldDB" id="A0A0V0GQ82"/>
<dbReference type="EMBL" id="GEDG01034918">
    <property type="protein sequence ID" value="JAP09488.1"/>
    <property type="molecule type" value="Transcribed_RNA"/>
</dbReference>
<reference evidence="1" key="1">
    <citation type="submission" date="2015-12" db="EMBL/GenBank/DDBJ databases">
        <title>Gene expression during late stages of embryo sac development: a critical building block for successful pollen-pistil interactions.</title>
        <authorList>
            <person name="Liu Y."/>
            <person name="Joly V."/>
            <person name="Sabar M."/>
            <person name="Matton D.P."/>
        </authorList>
    </citation>
    <scope>NUCLEOTIDE SEQUENCE</scope>
</reference>
<accession>A0A0V0GQ82</accession>
<name>A0A0V0GQ82_SOLCH</name>
<evidence type="ECO:0000313" key="1">
    <source>
        <dbReference type="EMBL" id="JAP09488.1"/>
    </source>
</evidence>
<feature type="non-terminal residue" evidence="1">
    <location>
        <position position="1"/>
    </location>
</feature>
<proteinExistence type="predicted"/>
<organism evidence="1">
    <name type="scientific">Solanum chacoense</name>
    <name type="common">Chaco potato</name>
    <dbReference type="NCBI Taxonomy" id="4108"/>
    <lineage>
        <taxon>Eukaryota</taxon>
        <taxon>Viridiplantae</taxon>
        <taxon>Streptophyta</taxon>
        <taxon>Embryophyta</taxon>
        <taxon>Tracheophyta</taxon>
        <taxon>Spermatophyta</taxon>
        <taxon>Magnoliopsida</taxon>
        <taxon>eudicotyledons</taxon>
        <taxon>Gunneridae</taxon>
        <taxon>Pentapetalae</taxon>
        <taxon>asterids</taxon>
        <taxon>lamiids</taxon>
        <taxon>Solanales</taxon>
        <taxon>Solanaceae</taxon>
        <taxon>Solanoideae</taxon>
        <taxon>Solaneae</taxon>
        <taxon>Solanum</taxon>
    </lineage>
</organism>
<sequence length="64" mass="7136">NSCYKTSNSLSPKPPLFLSLITNRHFTSASQTSDMRLTYTSRVELLSLDQASLSTYVPIMYTAS</sequence>